<dbReference type="GO" id="GO:0016787">
    <property type="term" value="F:hydrolase activity"/>
    <property type="evidence" value="ECO:0007669"/>
    <property type="project" value="UniProtKB-KW"/>
</dbReference>
<dbReference type="Pfam" id="PF14551">
    <property type="entry name" value="MCM_N"/>
    <property type="match status" value="1"/>
</dbReference>
<gene>
    <name evidence="11" type="ORF">UNLARM2_1023</name>
</gene>
<feature type="non-terminal residue" evidence="11">
    <location>
        <position position="547"/>
    </location>
</feature>
<protein>
    <recommendedName>
        <fullName evidence="2">DNA helicase</fullName>
        <ecNumber evidence="2">3.6.4.12</ecNumber>
    </recommendedName>
</protein>
<dbReference type="InterPro" id="IPR033762">
    <property type="entry name" value="MCM_OB"/>
</dbReference>
<keyword evidence="7 9" id="KW-0067">ATP-binding</keyword>
<reference evidence="11 12" key="2">
    <citation type="journal article" date="2010" name="Proc. Natl. Acad. Sci. U.S.A.">
        <title>Enigmatic, ultrasmall, uncultivated Archaea.</title>
        <authorList>
            <person name="Baker B.J."/>
            <person name="Comolli L.R."/>
            <person name="Dick G.J."/>
            <person name="Hauser L.J."/>
            <person name="Hyatt D."/>
            <person name="Dill B.D."/>
            <person name="Land M.L."/>
            <person name="Verberkmoes N.C."/>
            <person name="Hettich R.L."/>
            <person name="Banfield J.F."/>
        </authorList>
    </citation>
    <scope>NUCLEOTIDE SEQUENCE [LARGE SCALE GENOMIC DNA]</scope>
    <source>
        <strain evidence="11">ARMAN-2</strain>
    </source>
</reference>
<keyword evidence="5" id="KW-0378">Hydrolase</keyword>
<dbReference type="Gene3D" id="2.40.50.140">
    <property type="entry name" value="Nucleic acid-binding proteins"/>
    <property type="match status" value="1"/>
</dbReference>
<dbReference type="SMART" id="SM00350">
    <property type="entry name" value="MCM"/>
    <property type="match status" value="1"/>
</dbReference>
<dbReference type="GO" id="GO:0017116">
    <property type="term" value="F:single-stranded DNA helicase activity"/>
    <property type="evidence" value="ECO:0007669"/>
    <property type="project" value="TreeGrafter"/>
</dbReference>
<dbReference type="Proteomes" id="UP000332487">
    <property type="component" value="Unassembled WGS sequence"/>
</dbReference>
<dbReference type="InterPro" id="IPR027417">
    <property type="entry name" value="P-loop_NTPase"/>
</dbReference>
<organism evidence="11 12">
    <name type="scientific">Candidatus Micrarchaeum acidiphilum ARMAN-2</name>
    <dbReference type="NCBI Taxonomy" id="425595"/>
    <lineage>
        <taxon>Archaea</taxon>
        <taxon>Candidatus Micrarchaeota</taxon>
        <taxon>Candidatus Micrarchaeia</taxon>
        <taxon>Candidatus Micrarchaeales</taxon>
        <taxon>Candidatus Micrarchaeaceae</taxon>
        <taxon>Candidatus Micrarchaeum</taxon>
    </lineage>
</organism>
<dbReference type="PANTHER" id="PTHR11630:SF66">
    <property type="entry name" value="DNA REPLICATION LICENSING FACTOR MCM4"/>
    <property type="match status" value="1"/>
</dbReference>
<dbReference type="AlphaFoldDB" id="C7DHX3"/>
<dbReference type="GO" id="GO:0042555">
    <property type="term" value="C:MCM complex"/>
    <property type="evidence" value="ECO:0007669"/>
    <property type="project" value="TreeGrafter"/>
</dbReference>
<dbReference type="EMBL" id="GG697240">
    <property type="protein sequence ID" value="EET90225.1"/>
    <property type="molecule type" value="Genomic_DNA"/>
</dbReference>
<feature type="domain" description="MCM C-terminal AAA(+) ATPase" evidence="10">
    <location>
        <begin position="274"/>
        <end position="482"/>
    </location>
</feature>
<evidence type="ECO:0000256" key="4">
    <source>
        <dbReference type="ARBA" id="ARBA00022741"/>
    </source>
</evidence>
<evidence type="ECO:0000256" key="8">
    <source>
        <dbReference type="ARBA" id="ARBA00023125"/>
    </source>
</evidence>
<dbReference type="InterPro" id="IPR001208">
    <property type="entry name" value="MCM_dom"/>
</dbReference>
<evidence type="ECO:0000313" key="11">
    <source>
        <dbReference type="EMBL" id="EET90225.1"/>
    </source>
</evidence>
<accession>C7DHX3</accession>
<name>C7DHX3_MICA2</name>
<evidence type="ECO:0000259" key="10">
    <source>
        <dbReference type="PROSITE" id="PS50051"/>
    </source>
</evidence>
<keyword evidence="3" id="KW-0235">DNA replication</keyword>
<comment type="similarity">
    <text evidence="1 9">Belongs to the MCM family.</text>
</comment>
<evidence type="ECO:0000256" key="6">
    <source>
        <dbReference type="ARBA" id="ARBA00022806"/>
    </source>
</evidence>
<dbReference type="FunFam" id="3.40.50.300:FF:002469">
    <property type="entry name" value="Cell division control protein 21"/>
    <property type="match status" value="1"/>
</dbReference>
<reference evidence="11 12" key="1">
    <citation type="journal article" date="2009" name="Genome Biol.">
        <title>Community-wide analysis of microbial genome sequence signatures.</title>
        <authorList>
            <person name="Dick G.J."/>
            <person name="Andersson A.F."/>
            <person name="Baker B.J."/>
            <person name="Simmons S.L."/>
            <person name="Thomas B.C."/>
            <person name="Yelton A.P."/>
            <person name="Banfield J.F."/>
        </authorList>
    </citation>
    <scope>NUCLEOTIDE SEQUENCE [LARGE SCALE GENOMIC DNA]</scope>
    <source>
        <strain evidence="11">ARMAN-2</strain>
    </source>
</reference>
<dbReference type="Gene3D" id="3.30.1640.10">
    <property type="entry name" value="mini-chromosome maintenance (MCM) complex, chain A, domain 1"/>
    <property type="match status" value="1"/>
</dbReference>
<dbReference type="GO" id="GO:0005524">
    <property type="term" value="F:ATP binding"/>
    <property type="evidence" value="ECO:0007669"/>
    <property type="project" value="UniProtKB-KW"/>
</dbReference>
<dbReference type="PANTHER" id="PTHR11630">
    <property type="entry name" value="DNA REPLICATION LICENSING FACTOR MCM FAMILY MEMBER"/>
    <property type="match status" value="1"/>
</dbReference>
<evidence type="ECO:0000256" key="9">
    <source>
        <dbReference type="RuleBase" id="RU004070"/>
    </source>
</evidence>
<dbReference type="Pfam" id="PF17855">
    <property type="entry name" value="MCM_lid"/>
    <property type="match status" value="1"/>
</dbReference>
<dbReference type="SUPFAM" id="SSF52540">
    <property type="entry name" value="P-loop containing nucleoside triphosphate hydrolases"/>
    <property type="match status" value="1"/>
</dbReference>
<dbReference type="Gene3D" id="3.40.50.300">
    <property type="entry name" value="P-loop containing nucleotide triphosphate hydrolases"/>
    <property type="match status" value="1"/>
</dbReference>
<keyword evidence="4 9" id="KW-0547">Nucleotide-binding</keyword>
<dbReference type="PRINTS" id="PR01657">
    <property type="entry name" value="MCMFAMILY"/>
</dbReference>
<evidence type="ECO:0000256" key="1">
    <source>
        <dbReference type="ARBA" id="ARBA00008010"/>
    </source>
</evidence>
<dbReference type="PROSITE" id="PS50051">
    <property type="entry name" value="MCM_2"/>
    <property type="match status" value="1"/>
</dbReference>
<evidence type="ECO:0000256" key="2">
    <source>
        <dbReference type="ARBA" id="ARBA00012551"/>
    </source>
</evidence>
<dbReference type="GO" id="GO:0003697">
    <property type="term" value="F:single-stranded DNA binding"/>
    <property type="evidence" value="ECO:0007669"/>
    <property type="project" value="TreeGrafter"/>
</dbReference>
<dbReference type="SUPFAM" id="SSF50249">
    <property type="entry name" value="Nucleic acid-binding proteins"/>
    <property type="match status" value="1"/>
</dbReference>
<dbReference type="Gene3D" id="2.20.28.10">
    <property type="match status" value="1"/>
</dbReference>
<dbReference type="InterPro" id="IPR012340">
    <property type="entry name" value="NA-bd_OB-fold"/>
</dbReference>
<proteinExistence type="inferred from homology"/>
<evidence type="ECO:0000313" key="12">
    <source>
        <dbReference type="Proteomes" id="UP000332487"/>
    </source>
</evidence>
<dbReference type="Pfam" id="PF00493">
    <property type="entry name" value="MCM"/>
    <property type="match status" value="1"/>
</dbReference>
<dbReference type="Pfam" id="PF17207">
    <property type="entry name" value="MCM_OB"/>
    <property type="match status" value="1"/>
</dbReference>
<keyword evidence="8 9" id="KW-0238">DNA-binding</keyword>
<evidence type="ECO:0000256" key="5">
    <source>
        <dbReference type="ARBA" id="ARBA00022801"/>
    </source>
</evidence>
<dbReference type="InterPro" id="IPR031327">
    <property type="entry name" value="MCM"/>
</dbReference>
<keyword evidence="12" id="KW-1185">Reference proteome</keyword>
<dbReference type="EC" id="3.6.4.12" evidence="2"/>
<evidence type="ECO:0000256" key="7">
    <source>
        <dbReference type="ARBA" id="ARBA00022840"/>
    </source>
</evidence>
<keyword evidence="6" id="KW-0347">Helicase</keyword>
<dbReference type="InterPro" id="IPR041562">
    <property type="entry name" value="MCM_lid"/>
</dbReference>
<sequence length="547" mass="61042">MADALIEAIKLKFDEFLERYYHDAINDIAISFPNKKSLYVDVEDLEKYDPELAAELLDKPDVILEAANLSLAERLKGIISGRGELHVRFYNQKLNSPLVQDVGSEYIGKMIMLDSLIVKRSEISPRVKVGTYECSYCGARVTVRIGKEDVSDICPQCKRKSLKRLQDESEFINLQKIAIQDPLERLRGNTPTWQLEAWIEDDMVNTVIPGDRVDLTGILRIRPRRGIKGKIEPDLYTMFLDTISISKKKKDFADVEINEEEKREIKDLAEDPQVFDKIAKSIVPSIYGHEEIKQAVALQLFGGTEGKQLVDGGLIRSDIHMLLIGDPGSAKTRILQAVSRLVPKGIYVSGKSVTGGGLTAVAERDDFSEGGWTLKAGALVLGSGGVVSIDEFDKIGEEDRAALHEALESQTISVAKAGIIATFTAKSAVLAAANPKYGRFDPNQYPAEQFNIPPTLLSRFDLIFPIMDSLDEELDRSVAKHILVQHQAAGATLMHSGEDVEQVEMPPIDREILRKYISYARRYINPRLGGEAADKIEKYYMELRKFG</sequence>
<dbReference type="InterPro" id="IPR027925">
    <property type="entry name" value="MCM_N"/>
</dbReference>
<dbReference type="GO" id="GO:0006260">
    <property type="term" value="P:DNA replication"/>
    <property type="evidence" value="ECO:0007669"/>
    <property type="project" value="UniProtKB-KW"/>
</dbReference>
<evidence type="ECO:0000256" key="3">
    <source>
        <dbReference type="ARBA" id="ARBA00022705"/>
    </source>
</evidence>